<evidence type="ECO:0000256" key="1">
    <source>
        <dbReference type="SAM" id="Phobius"/>
    </source>
</evidence>
<feature type="transmembrane region" description="Helical" evidence="1">
    <location>
        <begin position="31"/>
        <end position="54"/>
    </location>
</feature>
<name>A0ABM7IK18_9MYCO</name>
<proteinExistence type="predicted"/>
<keyword evidence="3" id="KW-1185">Reference proteome</keyword>
<sequence>MVPGLVTIGTSFVALVVGAVAMVAGYLTFGAVAMIVSLAAATFGAVWLLSGMLLGEHHHSHGRHA</sequence>
<evidence type="ECO:0000313" key="3">
    <source>
        <dbReference type="Proteomes" id="UP000465609"/>
    </source>
</evidence>
<accession>A0ABM7IK18</accession>
<reference evidence="2 3" key="1">
    <citation type="journal article" date="2019" name="Emerg. Microbes Infect.">
        <title>Comprehensive subspecies identification of 175 nontuberculous mycobacteria species based on 7547 genomic profiles.</title>
        <authorList>
            <person name="Matsumoto Y."/>
            <person name="Kinjo T."/>
            <person name="Motooka D."/>
            <person name="Nabeya D."/>
            <person name="Jung N."/>
            <person name="Uechi K."/>
            <person name="Horii T."/>
            <person name="Iida T."/>
            <person name="Fujita J."/>
            <person name="Nakamura S."/>
        </authorList>
    </citation>
    <scope>NUCLEOTIDE SEQUENCE [LARGE SCALE GENOMIC DNA]</scope>
    <source>
        <strain evidence="2 3">JCM 15296</strain>
    </source>
</reference>
<gene>
    <name evidence="2" type="ORF">MAUB_50040</name>
</gene>
<keyword evidence="1" id="KW-1133">Transmembrane helix</keyword>
<evidence type="ECO:0000313" key="2">
    <source>
        <dbReference type="EMBL" id="BBX87131.1"/>
    </source>
</evidence>
<dbReference type="EMBL" id="AP022577">
    <property type="protein sequence ID" value="BBX87131.1"/>
    <property type="molecule type" value="Genomic_DNA"/>
</dbReference>
<dbReference type="Proteomes" id="UP000465609">
    <property type="component" value="Chromosome"/>
</dbReference>
<keyword evidence="1" id="KW-0812">Transmembrane</keyword>
<evidence type="ECO:0008006" key="4">
    <source>
        <dbReference type="Google" id="ProtNLM"/>
    </source>
</evidence>
<keyword evidence="1" id="KW-0472">Membrane</keyword>
<organism evidence="2 3">
    <name type="scientific">Mycolicibacterium aubagnense</name>
    <dbReference type="NCBI Taxonomy" id="319707"/>
    <lineage>
        <taxon>Bacteria</taxon>
        <taxon>Bacillati</taxon>
        <taxon>Actinomycetota</taxon>
        <taxon>Actinomycetes</taxon>
        <taxon>Mycobacteriales</taxon>
        <taxon>Mycobacteriaceae</taxon>
        <taxon>Mycolicibacterium</taxon>
    </lineage>
</organism>
<protein>
    <recommendedName>
        <fullName evidence="4">Integral membrane protein</fullName>
    </recommendedName>
</protein>